<evidence type="ECO:0000313" key="3">
    <source>
        <dbReference type="Proteomes" id="UP000253208"/>
    </source>
</evidence>
<dbReference type="AlphaFoldDB" id="A0A367FY90"/>
<accession>A0A367FY90</accession>
<protein>
    <submittedName>
        <fullName evidence="2">Uncharacterized protein</fullName>
    </submittedName>
</protein>
<comment type="caution">
    <text evidence="2">The sequence shown here is derived from an EMBL/GenBank/DDBJ whole genome shotgun (WGS) entry which is preliminary data.</text>
</comment>
<gene>
    <name evidence="2" type="ORF">C4886_11210</name>
</gene>
<evidence type="ECO:0000256" key="1">
    <source>
        <dbReference type="SAM" id="MobiDB-lite"/>
    </source>
</evidence>
<dbReference type="Proteomes" id="UP000253208">
    <property type="component" value="Unassembled WGS sequence"/>
</dbReference>
<reference evidence="2 3" key="1">
    <citation type="submission" date="2018-02" db="EMBL/GenBank/DDBJ databases">
        <title>Complete genome sequencing of Faecalibacterium prausnitzii strains isolated from the human gut.</title>
        <authorList>
            <person name="Fitzgerald B.C."/>
            <person name="Shkoporov A.N."/>
            <person name="Ross P.R."/>
            <person name="Hill C."/>
        </authorList>
    </citation>
    <scope>NUCLEOTIDE SEQUENCE [LARGE SCALE GENOMIC DNA]</scope>
    <source>
        <strain evidence="2 3">APC942/31-1</strain>
    </source>
</reference>
<evidence type="ECO:0000313" key="2">
    <source>
        <dbReference type="EMBL" id="RCH43248.1"/>
    </source>
</evidence>
<organism evidence="2 3">
    <name type="scientific">Blautia obeum</name>
    <dbReference type="NCBI Taxonomy" id="40520"/>
    <lineage>
        <taxon>Bacteria</taxon>
        <taxon>Bacillati</taxon>
        <taxon>Bacillota</taxon>
        <taxon>Clostridia</taxon>
        <taxon>Lachnospirales</taxon>
        <taxon>Lachnospiraceae</taxon>
        <taxon>Blautia</taxon>
    </lineage>
</organism>
<sequence length="78" mass="8878">MARKKKNQENANETEDFKPTPLNDNDPELEAAYLNSYPVETNDIPKDAKLIGVIEALAFQVEIYQDTDGNYISCVQER</sequence>
<name>A0A367FY90_9FIRM</name>
<feature type="region of interest" description="Disordered" evidence="1">
    <location>
        <begin position="1"/>
        <end position="28"/>
    </location>
</feature>
<dbReference type="RefSeq" id="WP_114002371.1">
    <property type="nucleotide sequence ID" value="NZ_PSQG01000015.1"/>
</dbReference>
<proteinExistence type="predicted"/>
<dbReference type="EMBL" id="PSQG01000015">
    <property type="protein sequence ID" value="RCH43248.1"/>
    <property type="molecule type" value="Genomic_DNA"/>
</dbReference>